<evidence type="ECO:0000259" key="3">
    <source>
        <dbReference type="PROSITE" id="PS50157"/>
    </source>
</evidence>
<proteinExistence type="evidence at transcript level"/>
<dbReference type="EMBL" id="MK470656">
    <property type="protein sequence ID" value="QEG03133.1"/>
    <property type="molecule type" value="mRNA"/>
</dbReference>
<feature type="compositionally biased region" description="Basic and acidic residues" evidence="2">
    <location>
        <begin position="32"/>
        <end position="59"/>
    </location>
</feature>
<evidence type="ECO:0000313" key="4">
    <source>
        <dbReference type="EMBL" id="QEG03133.1"/>
    </source>
</evidence>
<reference evidence="4" key="1">
    <citation type="journal article" date="2015" name="PLoS ONE">
        <title>Digital Gene Expression Analysis Based on De Novo Transcriptome Assembly Reveals New Genes Associated with Floral Organ Differentiation of the Orchid Plant Cymbidium ensifolium.</title>
        <authorList>
            <person name="Yang F."/>
            <person name="Zhu G."/>
        </authorList>
    </citation>
    <scope>NUCLEOTIDE SEQUENCE</scope>
</reference>
<dbReference type="PROSITE" id="PS00028">
    <property type="entry name" value="ZINC_FINGER_C2H2_1"/>
    <property type="match status" value="1"/>
</dbReference>
<keyword evidence="1" id="KW-0862">Zinc</keyword>
<dbReference type="PANTHER" id="PTHR46353">
    <property type="entry name" value="ZINC FINGER PROTEIN 5"/>
    <property type="match status" value="1"/>
</dbReference>
<dbReference type="PANTHER" id="PTHR46353:SF5">
    <property type="entry name" value="ZINC FINGER PROTEIN 5"/>
    <property type="match status" value="1"/>
</dbReference>
<protein>
    <submittedName>
        <fullName evidence="4">Zinc finger protein 5-like isoform X1</fullName>
    </submittedName>
</protein>
<feature type="region of interest" description="Disordered" evidence="2">
    <location>
        <begin position="1"/>
        <end position="59"/>
    </location>
</feature>
<keyword evidence="1" id="KW-0479">Metal-binding</keyword>
<organism evidence="4">
    <name type="scientific">Cymbidium ensifolium</name>
    <name type="common">Orchid</name>
    <name type="synonym">Epidendrum ensifolium</name>
    <dbReference type="NCBI Taxonomy" id="78740"/>
    <lineage>
        <taxon>Eukaryota</taxon>
        <taxon>Viridiplantae</taxon>
        <taxon>Streptophyta</taxon>
        <taxon>Embryophyta</taxon>
        <taxon>Tracheophyta</taxon>
        <taxon>Spermatophyta</taxon>
        <taxon>Magnoliopsida</taxon>
        <taxon>Liliopsida</taxon>
        <taxon>Asparagales</taxon>
        <taxon>Orchidaceae</taxon>
        <taxon>Epidendroideae</taxon>
        <taxon>Cymbidieae</taxon>
        <taxon>Cymbidiinae</taxon>
        <taxon>Cymbidium</taxon>
    </lineage>
</organism>
<dbReference type="PROSITE" id="PS50157">
    <property type="entry name" value="ZINC_FINGER_C2H2_2"/>
    <property type="match status" value="1"/>
</dbReference>
<dbReference type="Gene3D" id="3.30.160.60">
    <property type="entry name" value="Classic Zinc Finger"/>
    <property type="match status" value="1"/>
</dbReference>
<keyword evidence="1" id="KW-0863">Zinc-finger</keyword>
<dbReference type="SUPFAM" id="SSF57667">
    <property type="entry name" value="beta-beta-alpha zinc fingers"/>
    <property type="match status" value="1"/>
</dbReference>
<sequence length="219" mass="24605">MEKDPSSTSAVDDHNKDKGEEKRFKLFGFELEPDKQDLANDNHGKTCESRDRDQDQESGEEKKFGCQFCLKEFPNSQALGGHQNAHKKERMKKRLELEARKASINCYLQPLVKTHGSEYNGVVPWFYEPSLSESKLFASEANFKTGMFTPSKAMMMMTTSQAQQNSCQFGMVQPNSYKISWPVIMKPEAGTRTSSKGLDLQLGLNLQSNPSSSSTGSRV</sequence>
<accession>A0A5B9MQH0</accession>
<dbReference type="InterPro" id="IPR044299">
    <property type="entry name" value="GIS3/ZFP5/ZFP6"/>
</dbReference>
<dbReference type="AlphaFoldDB" id="A0A5B9MQH0"/>
<dbReference type="InterPro" id="IPR036236">
    <property type="entry name" value="Znf_C2H2_sf"/>
</dbReference>
<dbReference type="GO" id="GO:0008270">
    <property type="term" value="F:zinc ion binding"/>
    <property type="evidence" value="ECO:0007669"/>
    <property type="project" value="UniProtKB-KW"/>
</dbReference>
<evidence type="ECO:0000256" key="1">
    <source>
        <dbReference type="PROSITE-ProRule" id="PRU00042"/>
    </source>
</evidence>
<name>A0A5B9MQH0_CYMEN</name>
<dbReference type="GO" id="GO:0009740">
    <property type="term" value="P:gibberellic acid mediated signaling pathway"/>
    <property type="evidence" value="ECO:0007669"/>
    <property type="project" value="TreeGrafter"/>
</dbReference>
<dbReference type="GO" id="GO:0010090">
    <property type="term" value="P:trichome morphogenesis"/>
    <property type="evidence" value="ECO:0007669"/>
    <property type="project" value="InterPro"/>
</dbReference>
<dbReference type="GO" id="GO:0003700">
    <property type="term" value="F:DNA-binding transcription factor activity"/>
    <property type="evidence" value="ECO:0007669"/>
    <property type="project" value="TreeGrafter"/>
</dbReference>
<dbReference type="InterPro" id="IPR013087">
    <property type="entry name" value="Znf_C2H2_type"/>
</dbReference>
<feature type="compositionally biased region" description="Basic and acidic residues" evidence="2">
    <location>
        <begin position="1"/>
        <end position="24"/>
    </location>
</feature>
<feature type="domain" description="C2H2-type" evidence="3">
    <location>
        <begin position="64"/>
        <end position="91"/>
    </location>
</feature>
<evidence type="ECO:0000256" key="2">
    <source>
        <dbReference type="SAM" id="MobiDB-lite"/>
    </source>
</evidence>
<dbReference type="GO" id="GO:0005634">
    <property type="term" value="C:nucleus"/>
    <property type="evidence" value="ECO:0007669"/>
    <property type="project" value="TreeGrafter"/>
</dbReference>
<dbReference type="GO" id="GO:0000976">
    <property type="term" value="F:transcription cis-regulatory region binding"/>
    <property type="evidence" value="ECO:0007669"/>
    <property type="project" value="TreeGrafter"/>
</dbReference>
<dbReference type="GO" id="GO:0009736">
    <property type="term" value="P:cytokinin-activated signaling pathway"/>
    <property type="evidence" value="ECO:0007669"/>
    <property type="project" value="TreeGrafter"/>
</dbReference>